<reference evidence="5 6" key="1">
    <citation type="journal article" date="2022" name="Nat. Plants">
        <title>Genomes of leafy and leafless Platanthera orchids illuminate the evolution of mycoheterotrophy.</title>
        <authorList>
            <person name="Li M.H."/>
            <person name="Liu K.W."/>
            <person name="Li Z."/>
            <person name="Lu H.C."/>
            <person name="Ye Q.L."/>
            <person name="Zhang D."/>
            <person name="Wang J.Y."/>
            <person name="Li Y.F."/>
            <person name="Zhong Z.M."/>
            <person name="Liu X."/>
            <person name="Yu X."/>
            <person name="Liu D.K."/>
            <person name="Tu X.D."/>
            <person name="Liu B."/>
            <person name="Hao Y."/>
            <person name="Liao X.Y."/>
            <person name="Jiang Y.T."/>
            <person name="Sun W.H."/>
            <person name="Chen J."/>
            <person name="Chen Y.Q."/>
            <person name="Ai Y."/>
            <person name="Zhai J.W."/>
            <person name="Wu S.S."/>
            <person name="Zhou Z."/>
            <person name="Hsiao Y.Y."/>
            <person name="Wu W.L."/>
            <person name="Chen Y.Y."/>
            <person name="Lin Y.F."/>
            <person name="Hsu J.L."/>
            <person name="Li C.Y."/>
            <person name="Wang Z.W."/>
            <person name="Zhao X."/>
            <person name="Zhong W.Y."/>
            <person name="Ma X.K."/>
            <person name="Ma L."/>
            <person name="Huang J."/>
            <person name="Chen G.Z."/>
            <person name="Huang M.Z."/>
            <person name="Huang L."/>
            <person name="Peng D.H."/>
            <person name="Luo Y.B."/>
            <person name="Zou S.Q."/>
            <person name="Chen S.P."/>
            <person name="Lan S."/>
            <person name="Tsai W.C."/>
            <person name="Van de Peer Y."/>
            <person name="Liu Z.J."/>
        </authorList>
    </citation>
    <scope>NUCLEOTIDE SEQUENCE [LARGE SCALE GENOMIC DNA]</scope>
    <source>
        <strain evidence="5">Lor287</strain>
    </source>
</reference>
<evidence type="ECO:0000256" key="2">
    <source>
        <dbReference type="ARBA" id="ARBA00022840"/>
    </source>
</evidence>
<dbReference type="InterPro" id="IPR011009">
    <property type="entry name" value="Kinase-like_dom_sf"/>
</dbReference>
<evidence type="ECO:0000256" key="1">
    <source>
        <dbReference type="ARBA" id="ARBA00022741"/>
    </source>
</evidence>
<keyword evidence="6" id="KW-1185">Reference proteome</keyword>
<organism evidence="5 6">
    <name type="scientific">Platanthera zijinensis</name>
    <dbReference type="NCBI Taxonomy" id="2320716"/>
    <lineage>
        <taxon>Eukaryota</taxon>
        <taxon>Viridiplantae</taxon>
        <taxon>Streptophyta</taxon>
        <taxon>Embryophyta</taxon>
        <taxon>Tracheophyta</taxon>
        <taxon>Spermatophyta</taxon>
        <taxon>Magnoliopsida</taxon>
        <taxon>Liliopsida</taxon>
        <taxon>Asparagales</taxon>
        <taxon>Orchidaceae</taxon>
        <taxon>Orchidoideae</taxon>
        <taxon>Orchideae</taxon>
        <taxon>Orchidinae</taxon>
        <taxon>Platanthera</taxon>
    </lineage>
</organism>
<dbReference type="GO" id="GO:0004713">
    <property type="term" value="F:protein tyrosine kinase activity"/>
    <property type="evidence" value="ECO:0007669"/>
    <property type="project" value="InterPro"/>
</dbReference>
<dbReference type="Gene3D" id="1.10.510.10">
    <property type="entry name" value="Transferase(Phosphotransferase) domain 1"/>
    <property type="match status" value="1"/>
</dbReference>
<keyword evidence="1" id="KW-0547">Nucleotide-binding</keyword>
<dbReference type="PANTHER" id="PTHR46008:SF20">
    <property type="entry name" value="PROTEIN KINASE DOMAIN-CONTAINING PROTEIN"/>
    <property type="match status" value="1"/>
</dbReference>
<sequence length="388" mass="42432">MFLTKKLFCAACGDDGGHSAIGACCKGMLCKKRLTILVGALSSAIFIAGAFAICYIIKHSVDRNAHHPRPACLPKVLGKSCRTRLFTYQELKDATNGFDEEQQITSLVDGTTHMGIIDDGSLVAVEKLNCVGDQHLRQVWESIEILTQVSHKNIAGIIGCCIGSNHSLFLVHEFFPHGTLEDHLDRRRGSGLGWHHRVNIATEVASALSFLQSEISPPINLSNLKSSEIFIGADYSVKIASVKFLNSGIEVGSCSYGVSQDSQVAYNFGLILLELITGSRKEHLLELTLFKIKDRMFHEIVDPYLNFAEQPTFQCEQIERIAIFAAQCVAKNARESTSMVGVAKDFVSIANAVMESSGKTQNVKLEVTFSNSSLLQMISMSPDSILVS</sequence>
<dbReference type="Proteomes" id="UP001418222">
    <property type="component" value="Unassembled WGS sequence"/>
</dbReference>
<keyword evidence="3" id="KW-1133">Transmembrane helix</keyword>
<evidence type="ECO:0000256" key="3">
    <source>
        <dbReference type="SAM" id="Phobius"/>
    </source>
</evidence>
<dbReference type="SUPFAM" id="SSF56112">
    <property type="entry name" value="Protein kinase-like (PK-like)"/>
    <property type="match status" value="1"/>
</dbReference>
<dbReference type="SMART" id="SM00219">
    <property type="entry name" value="TyrKc"/>
    <property type="match status" value="1"/>
</dbReference>
<keyword evidence="2" id="KW-0067">ATP-binding</keyword>
<dbReference type="PANTHER" id="PTHR46008">
    <property type="entry name" value="LEAF RUST 10 DISEASE-RESISTANCE LOCUS RECEPTOR-LIKE PROTEIN KINASE-LIKE 1.4"/>
    <property type="match status" value="1"/>
</dbReference>
<dbReference type="InterPro" id="IPR020635">
    <property type="entry name" value="Tyr_kinase_cat_dom"/>
</dbReference>
<accession>A0AAP0GFR5</accession>
<keyword evidence="3" id="KW-0812">Transmembrane</keyword>
<feature type="domain" description="Protein kinase" evidence="4">
    <location>
        <begin position="71"/>
        <end position="388"/>
    </location>
</feature>
<dbReference type="EMBL" id="JBBWWQ010000001">
    <property type="protein sequence ID" value="KAK8957615.1"/>
    <property type="molecule type" value="Genomic_DNA"/>
</dbReference>
<gene>
    <name evidence="5" type="ORF">KSP39_PZI000832</name>
</gene>
<keyword evidence="5" id="KW-0808">Transferase</keyword>
<feature type="transmembrane region" description="Helical" evidence="3">
    <location>
        <begin position="36"/>
        <end position="58"/>
    </location>
</feature>
<dbReference type="GO" id="GO:0005524">
    <property type="term" value="F:ATP binding"/>
    <property type="evidence" value="ECO:0007669"/>
    <property type="project" value="UniProtKB-KW"/>
</dbReference>
<keyword evidence="3" id="KW-0472">Membrane</keyword>
<dbReference type="AlphaFoldDB" id="A0AAP0GFR5"/>
<evidence type="ECO:0000313" key="5">
    <source>
        <dbReference type="EMBL" id="KAK8957615.1"/>
    </source>
</evidence>
<evidence type="ECO:0000259" key="4">
    <source>
        <dbReference type="PROSITE" id="PS50011"/>
    </source>
</evidence>
<dbReference type="PROSITE" id="PS50011">
    <property type="entry name" value="PROTEIN_KINASE_DOM"/>
    <property type="match status" value="1"/>
</dbReference>
<protein>
    <submittedName>
        <fullName evidence="5">Receptor-like protein kinase</fullName>
    </submittedName>
</protein>
<dbReference type="InterPro" id="IPR001245">
    <property type="entry name" value="Ser-Thr/Tyr_kinase_cat_dom"/>
</dbReference>
<dbReference type="Gene3D" id="3.30.200.20">
    <property type="entry name" value="Phosphorylase Kinase, domain 1"/>
    <property type="match status" value="1"/>
</dbReference>
<keyword evidence="5" id="KW-0418">Kinase</keyword>
<dbReference type="InterPro" id="IPR000719">
    <property type="entry name" value="Prot_kinase_dom"/>
</dbReference>
<name>A0AAP0GFR5_9ASPA</name>
<keyword evidence="5" id="KW-0675">Receptor</keyword>
<comment type="caution">
    <text evidence="5">The sequence shown here is derived from an EMBL/GenBank/DDBJ whole genome shotgun (WGS) entry which is preliminary data.</text>
</comment>
<dbReference type="Pfam" id="PF07714">
    <property type="entry name" value="PK_Tyr_Ser-Thr"/>
    <property type="match status" value="1"/>
</dbReference>
<proteinExistence type="predicted"/>
<evidence type="ECO:0000313" key="6">
    <source>
        <dbReference type="Proteomes" id="UP001418222"/>
    </source>
</evidence>